<organism evidence="1 2">
    <name type="scientific">Candidatus Venteria ishoeyi</name>
    <dbReference type="NCBI Taxonomy" id="1899563"/>
    <lineage>
        <taxon>Bacteria</taxon>
        <taxon>Pseudomonadati</taxon>
        <taxon>Pseudomonadota</taxon>
        <taxon>Gammaproteobacteria</taxon>
        <taxon>Thiotrichales</taxon>
        <taxon>Thiotrichaceae</taxon>
        <taxon>Venteria</taxon>
    </lineage>
</organism>
<accession>A0A1H6F9V6</accession>
<gene>
    <name evidence="1" type="ORF">MBHS_02734</name>
</gene>
<name>A0A1H6F9V6_9GAMM</name>
<sequence>MIDRNLLAENLQIFLNTYHHARYRGIALSVKEVLDGQVVFEVLQTLLPTWRIWQMGQGNDVPDLSCHRLDFIQQSIEQGQRENLLVLYPEEWMQSWNLVDKESFWTSLAESFGRHTVITISFETHETLRLLSASFKAWDMEASPVQLWLSKHQPWD</sequence>
<dbReference type="RefSeq" id="WP_103920592.1">
    <property type="nucleotide sequence ID" value="NZ_FMSV02000511.1"/>
</dbReference>
<keyword evidence="2" id="KW-1185">Reference proteome</keyword>
<evidence type="ECO:0000313" key="1">
    <source>
        <dbReference type="EMBL" id="SEH06868.1"/>
    </source>
</evidence>
<dbReference type="AlphaFoldDB" id="A0A1H6F9V6"/>
<evidence type="ECO:0000313" key="2">
    <source>
        <dbReference type="Proteomes" id="UP000236724"/>
    </source>
</evidence>
<dbReference type="Proteomes" id="UP000236724">
    <property type="component" value="Unassembled WGS sequence"/>
</dbReference>
<dbReference type="EMBL" id="FMSV02000511">
    <property type="protein sequence ID" value="SEH06868.1"/>
    <property type="molecule type" value="Genomic_DNA"/>
</dbReference>
<proteinExistence type="predicted"/>
<protein>
    <submittedName>
        <fullName evidence="1">Uncharacterized protein</fullName>
    </submittedName>
</protein>
<reference evidence="1 2" key="1">
    <citation type="submission" date="2016-10" db="EMBL/GenBank/DDBJ databases">
        <authorList>
            <person name="de Groot N.N."/>
        </authorList>
    </citation>
    <scope>NUCLEOTIDE SEQUENCE [LARGE SCALE GENOMIC DNA]</scope>
    <source>
        <strain evidence="1">MBHS1</strain>
    </source>
</reference>
<dbReference type="OrthoDB" id="7062429at2"/>